<keyword evidence="2" id="KW-1185">Reference proteome</keyword>
<accession>A0AAD1UHA7</accession>
<gene>
    <name evidence="1" type="ORF">ECRASSUSDP1_LOCUS10742</name>
</gene>
<protein>
    <submittedName>
        <fullName evidence="1">Uncharacterized protein</fullName>
    </submittedName>
</protein>
<evidence type="ECO:0000313" key="2">
    <source>
        <dbReference type="Proteomes" id="UP001295684"/>
    </source>
</evidence>
<evidence type="ECO:0000313" key="1">
    <source>
        <dbReference type="EMBL" id="CAI2369441.1"/>
    </source>
</evidence>
<dbReference type="AlphaFoldDB" id="A0AAD1UHA7"/>
<sequence>MEINVQSQNGINIITKDCFPKPMIFKKPFYIPSKVNSTNLESMKRKCKMKEKSLRITYQQYRSLSTSKKSIKLSPKKNNFLKRSHIHQSNDNIEKIRRVVLKKIDQLYMTKTNDSFMSKRLRKNYKISLPRPVDQILTPEKVIELSKGTSKRRLQARKLAYDTRQKIQILKPGRMTFNMNINIKLFLFENVCNINQFFSQNQRHPIIQGPDFIVSLYLMKHEEHLLVLNF</sequence>
<proteinExistence type="predicted"/>
<dbReference type="EMBL" id="CAMPGE010010592">
    <property type="protein sequence ID" value="CAI2369441.1"/>
    <property type="molecule type" value="Genomic_DNA"/>
</dbReference>
<dbReference type="Proteomes" id="UP001295684">
    <property type="component" value="Unassembled WGS sequence"/>
</dbReference>
<reference evidence="1" key="1">
    <citation type="submission" date="2023-07" db="EMBL/GenBank/DDBJ databases">
        <authorList>
            <consortium name="AG Swart"/>
            <person name="Singh M."/>
            <person name="Singh A."/>
            <person name="Seah K."/>
            <person name="Emmerich C."/>
        </authorList>
    </citation>
    <scope>NUCLEOTIDE SEQUENCE</scope>
    <source>
        <strain evidence="1">DP1</strain>
    </source>
</reference>
<name>A0AAD1UHA7_EUPCR</name>
<organism evidence="1 2">
    <name type="scientific">Euplotes crassus</name>
    <dbReference type="NCBI Taxonomy" id="5936"/>
    <lineage>
        <taxon>Eukaryota</taxon>
        <taxon>Sar</taxon>
        <taxon>Alveolata</taxon>
        <taxon>Ciliophora</taxon>
        <taxon>Intramacronucleata</taxon>
        <taxon>Spirotrichea</taxon>
        <taxon>Hypotrichia</taxon>
        <taxon>Euplotida</taxon>
        <taxon>Euplotidae</taxon>
        <taxon>Moneuplotes</taxon>
    </lineage>
</organism>
<comment type="caution">
    <text evidence="1">The sequence shown here is derived from an EMBL/GenBank/DDBJ whole genome shotgun (WGS) entry which is preliminary data.</text>
</comment>